<evidence type="ECO:0000313" key="2">
    <source>
        <dbReference type="EMBL" id="QQK75073.1"/>
    </source>
</evidence>
<dbReference type="RefSeq" id="WP_200127649.1">
    <property type="nucleotide sequence ID" value="NZ_CP054705.1"/>
</dbReference>
<feature type="transmembrane region" description="Helical" evidence="1">
    <location>
        <begin position="39"/>
        <end position="60"/>
    </location>
</feature>
<keyword evidence="1" id="KW-0472">Membrane</keyword>
<dbReference type="KEGG" id="scia:HUG15_05630"/>
<gene>
    <name evidence="2" type="ORF">HUG15_05295</name>
    <name evidence="3" type="ORF">HUG15_05630</name>
</gene>
<keyword evidence="4" id="KW-1185">Reference proteome</keyword>
<organism evidence="3 4">
    <name type="scientific">Salicibibacter cibarius</name>
    <dbReference type="NCBI Taxonomy" id="2743000"/>
    <lineage>
        <taxon>Bacteria</taxon>
        <taxon>Bacillati</taxon>
        <taxon>Bacillota</taxon>
        <taxon>Bacilli</taxon>
        <taxon>Bacillales</taxon>
        <taxon>Bacillaceae</taxon>
        <taxon>Salicibibacter</taxon>
    </lineage>
</organism>
<feature type="transmembrane region" description="Helical" evidence="1">
    <location>
        <begin position="12"/>
        <end position="33"/>
    </location>
</feature>
<reference evidence="3 4" key="1">
    <citation type="submission" date="2020-06" db="EMBL/GenBank/DDBJ databases">
        <title>Genomic analysis of Salicibibacter sp. NKC5-3.</title>
        <authorList>
            <person name="Oh Y.J."/>
        </authorList>
    </citation>
    <scope>NUCLEOTIDE SEQUENCE [LARGE SCALE GENOMIC DNA]</scope>
    <source>
        <strain evidence="3 4">NKC5-3</strain>
    </source>
</reference>
<evidence type="ECO:0000256" key="1">
    <source>
        <dbReference type="SAM" id="Phobius"/>
    </source>
</evidence>
<dbReference type="Proteomes" id="UP000595823">
    <property type="component" value="Chromosome"/>
</dbReference>
<dbReference type="KEGG" id="scia:HUG15_05295"/>
<dbReference type="EMBL" id="CP054705">
    <property type="protein sequence ID" value="QQK75134.1"/>
    <property type="molecule type" value="Genomic_DNA"/>
</dbReference>
<proteinExistence type="predicted"/>
<protein>
    <submittedName>
        <fullName evidence="3">Uncharacterized protein</fullName>
    </submittedName>
</protein>
<evidence type="ECO:0000313" key="3">
    <source>
        <dbReference type="EMBL" id="QQK75134.1"/>
    </source>
</evidence>
<dbReference type="EMBL" id="CP054705">
    <property type="protein sequence ID" value="QQK75073.1"/>
    <property type="molecule type" value="Genomic_DNA"/>
</dbReference>
<dbReference type="AlphaFoldDB" id="A0A7T7CAQ0"/>
<accession>A0A7T7CAQ0</accession>
<keyword evidence="1" id="KW-1133">Transmembrane helix</keyword>
<name>A0A7T7CAQ0_9BACI</name>
<feature type="transmembrane region" description="Helical" evidence="1">
    <location>
        <begin position="92"/>
        <end position="112"/>
    </location>
</feature>
<keyword evidence="1" id="KW-0812">Transmembrane</keyword>
<sequence length="116" mass="13222">MKDLKDDQKSGLVSTVNFISRVGYFFLVAFVLMKIWGWFVTPFGITELSYAHSLGLLFFFRLIKTKGTEVETLNMLGQFVGIGRGWKQEANLMNTLASIIVVLLFLGFGWIIQLFM</sequence>
<evidence type="ECO:0000313" key="4">
    <source>
        <dbReference type="Proteomes" id="UP000595823"/>
    </source>
</evidence>